<feature type="signal peptide" evidence="1">
    <location>
        <begin position="1"/>
        <end position="19"/>
    </location>
</feature>
<name>A0ABR3JPH9_9AGAR</name>
<reference evidence="3" key="1">
    <citation type="submission" date="2024-06" db="EMBL/GenBank/DDBJ databases">
        <title>Multi-omics analyses provide insights into the biosynthesis of the anticancer antibiotic pleurotin in Hohenbuehelia grisea.</title>
        <authorList>
            <person name="Weaver J.A."/>
            <person name="Alberti F."/>
        </authorList>
    </citation>
    <scope>NUCLEOTIDE SEQUENCE [LARGE SCALE GENOMIC DNA]</scope>
    <source>
        <strain evidence="3">T-177</strain>
    </source>
</reference>
<comment type="caution">
    <text evidence="2">The sequence shown here is derived from an EMBL/GenBank/DDBJ whole genome shotgun (WGS) entry which is preliminary data.</text>
</comment>
<keyword evidence="1" id="KW-0732">Signal</keyword>
<evidence type="ECO:0000256" key="1">
    <source>
        <dbReference type="SAM" id="SignalP"/>
    </source>
</evidence>
<organism evidence="2 3">
    <name type="scientific">Hohenbuehelia grisea</name>
    <dbReference type="NCBI Taxonomy" id="104357"/>
    <lineage>
        <taxon>Eukaryota</taxon>
        <taxon>Fungi</taxon>
        <taxon>Dikarya</taxon>
        <taxon>Basidiomycota</taxon>
        <taxon>Agaricomycotina</taxon>
        <taxon>Agaricomycetes</taxon>
        <taxon>Agaricomycetidae</taxon>
        <taxon>Agaricales</taxon>
        <taxon>Pleurotineae</taxon>
        <taxon>Pleurotaceae</taxon>
        <taxon>Hohenbuehelia</taxon>
    </lineage>
</organism>
<accession>A0ABR3JPH9</accession>
<protein>
    <submittedName>
        <fullName evidence="2">Uncharacterized protein</fullName>
    </submittedName>
</protein>
<sequence length="233" mass="25292">MKLAVLSFILSLSLHSVSGAVIVSRNPANDSEISGAQLLEISPTLASCPEYAKECRTADEAAPVITRAFALYNITALGERAAILANMLFESRFFLDDKSSVDEGAGTRNMMPWVHILAYALDLPATRQAALALYGNAMDISTEAIYMQGDQAGFKTKSAVRKLVIDNDELSFASAMWQYRFGGPKGTGCDAIKGLAGSGTKEGWDEYIEKCLYLSPSDKRTEVWNKTQSVLTL</sequence>
<gene>
    <name evidence="2" type="ORF">HGRIS_001164</name>
</gene>
<keyword evidence="3" id="KW-1185">Reference proteome</keyword>
<dbReference type="Proteomes" id="UP001556367">
    <property type="component" value="Unassembled WGS sequence"/>
</dbReference>
<evidence type="ECO:0000313" key="2">
    <source>
        <dbReference type="EMBL" id="KAL0957360.1"/>
    </source>
</evidence>
<proteinExistence type="predicted"/>
<dbReference type="EMBL" id="JASNQZ010000005">
    <property type="protein sequence ID" value="KAL0957360.1"/>
    <property type="molecule type" value="Genomic_DNA"/>
</dbReference>
<evidence type="ECO:0000313" key="3">
    <source>
        <dbReference type="Proteomes" id="UP001556367"/>
    </source>
</evidence>
<feature type="chain" id="PRO_5046972160" evidence="1">
    <location>
        <begin position="20"/>
        <end position="233"/>
    </location>
</feature>